<proteinExistence type="predicted"/>
<evidence type="ECO:0000259" key="3">
    <source>
        <dbReference type="SMART" id="SM00062"/>
    </source>
</evidence>
<dbReference type="InterPro" id="IPR001638">
    <property type="entry name" value="Solute-binding_3/MltF_N"/>
</dbReference>
<feature type="domain" description="Solute-binding protein family 3/N-terminal" evidence="3">
    <location>
        <begin position="26"/>
        <end position="248"/>
    </location>
</feature>
<dbReference type="RefSeq" id="WP_110527098.1">
    <property type="nucleotide sequence ID" value="NZ_QKOE01000014.1"/>
</dbReference>
<evidence type="ECO:0000256" key="1">
    <source>
        <dbReference type="ARBA" id="ARBA00022729"/>
    </source>
</evidence>
<evidence type="ECO:0000256" key="2">
    <source>
        <dbReference type="SAM" id="SignalP"/>
    </source>
</evidence>
<keyword evidence="1 2" id="KW-0732">Signal</keyword>
<dbReference type="Proteomes" id="UP000248259">
    <property type="component" value="Unassembled WGS sequence"/>
</dbReference>
<accession>A0A323USE0</accession>
<dbReference type="PANTHER" id="PTHR35936">
    <property type="entry name" value="MEMBRANE-BOUND LYTIC MUREIN TRANSGLYCOSYLASE F"/>
    <property type="match status" value="1"/>
</dbReference>
<feature type="signal peptide" evidence="2">
    <location>
        <begin position="1"/>
        <end position="22"/>
    </location>
</feature>
<keyword evidence="5" id="KW-1185">Reference proteome</keyword>
<organism evidence="4 5">
    <name type="scientific">Parazoarcus communis SWub3 = DSM 12120</name>
    <dbReference type="NCBI Taxonomy" id="1121029"/>
    <lineage>
        <taxon>Bacteria</taxon>
        <taxon>Pseudomonadati</taxon>
        <taxon>Pseudomonadota</taxon>
        <taxon>Betaproteobacteria</taxon>
        <taxon>Rhodocyclales</taxon>
        <taxon>Zoogloeaceae</taxon>
        <taxon>Parazoarcus</taxon>
    </lineage>
</organism>
<dbReference type="CDD" id="cd13530">
    <property type="entry name" value="PBP2_peptides_like"/>
    <property type="match status" value="1"/>
</dbReference>
<dbReference type="Gene3D" id="3.40.190.10">
    <property type="entry name" value="Periplasmic binding protein-like II"/>
    <property type="match status" value="2"/>
</dbReference>
<dbReference type="Pfam" id="PF00497">
    <property type="entry name" value="SBP_bac_3"/>
    <property type="match status" value="1"/>
</dbReference>
<name>A0A323USE0_9RHOO</name>
<dbReference type="AlphaFoldDB" id="A0A323USE0"/>
<evidence type="ECO:0000313" key="4">
    <source>
        <dbReference type="EMBL" id="PZA15409.1"/>
    </source>
</evidence>
<feature type="chain" id="PRO_5016272127" description="Solute-binding protein family 3/N-terminal domain-containing protein" evidence="2">
    <location>
        <begin position="23"/>
        <end position="250"/>
    </location>
</feature>
<protein>
    <recommendedName>
        <fullName evidence="3">Solute-binding protein family 3/N-terminal domain-containing protein</fullName>
    </recommendedName>
</protein>
<dbReference type="PANTHER" id="PTHR35936:SF35">
    <property type="entry name" value="L-CYSTINE-BINDING PROTEIN TCYJ"/>
    <property type="match status" value="1"/>
</dbReference>
<gene>
    <name evidence="4" type="ORF">DNK49_16855</name>
</gene>
<dbReference type="SMART" id="SM00062">
    <property type="entry name" value="PBPb"/>
    <property type="match status" value="1"/>
</dbReference>
<dbReference type="SUPFAM" id="SSF53850">
    <property type="entry name" value="Periplasmic binding protein-like II"/>
    <property type="match status" value="1"/>
</dbReference>
<sequence length="250" mass="27330">MKRFLYPALLLPLLFLPAPVPAEEPPLLVLVTPRSLPFSSLDEEGRVQGFNVDVGQAICRELKRACRFETRRFPEIIPELAEGRAALGLANFLKTPERARLVGFSVPYWRSSSIFVGRAGASLEEARRRTCVIAGSVQQAWLTVPERGHGVELIPLDSNQAVLDTLQRGGCSAALLPLMQAFPFLQTEVGKGFGFLGTPIAEDGLGGSVHIAVRQGDKALLEAVDRAILRMIASGEHEALARRYFPFSIL</sequence>
<dbReference type="OrthoDB" id="368476at2"/>
<reference evidence="4 5" key="1">
    <citation type="submission" date="2018-06" db="EMBL/GenBank/DDBJ databases">
        <title>Azoarcus communis strain SWub3 genome.</title>
        <authorList>
            <person name="Zorraquino Salvo V."/>
            <person name="Toubiana D."/>
            <person name="Blumwald E."/>
        </authorList>
    </citation>
    <scope>NUCLEOTIDE SEQUENCE [LARGE SCALE GENOMIC DNA]</scope>
    <source>
        <strain evidence="4 5">SWub3</strain>
    </source>
</reference>
<evidence type="ECO:0000313" key="5">
    <source>
        <dbReference type="Proteomes" id="UP000248259"/>
    </source>
</evidence>
<dbReference type="EMBL" id="QKOE01000014">
    <property type="protein sequence ID" value="PZA15409.1"/>
    <property type="molecule type" value="Genomic_DNA"/>
</dbReference>
<comment type="caution">
    <text evidence="4">The sequence shown here is derived from an EMBL/GenBank/DDBJ whole genome shotgun (WGS) entry which is preliminary data.</text>
</comment>